<organism evidence="2 3">
    <name type="scientific">Blastopirellula marina</name>
    <dbReference type="NCBI Taxonomy" id="124"/>
    <lineage>
        <taxon>Bacteria</taxon>
        <taxon>Pseudomonadati</taxon>
        <taxon>Planctomycetota</taxon>
        <taxon>Planctomycetia</taxon>
        <taxon>Pirellulales</taxon>
        <taxon>Pirellulaceae</taxon>
        <taxon>Blastopirellula</taxon>
    </lineage>
</organism>
<proteinExistence type="predicted"/>
<evidence type="ECO:0000313" key="2">
    <source>
        <dbReference type="EMBL" id="PQO43510.1"/>
    </source>
</evidence>
<gene>
    <name evidence="2" type="ORF">C5Y93_22925</name>
</gene>
<keyword evidence="1" id="KW-0472">Membrane</keyword>
<evidence type="ECO:0000256" key="1">
    <source>
        <dbReference type="SAM" id="Phobius"/>
    </source>
</evidence>
<dbReference type="EMBL" id="PUHZ01000023">
    <property type="protein sequence ID" value="PQO43510.1"/>
    <property type="molecule type" value="Genomic_DNA"/>
</dbReference>
<comment type="caution">
    <text evidence="2">The sequence shown here is derived from an EMBL/GenBank/DDBJ whole genome shotgun (WGS) entry which is preliminary data.</text>
</comment>
<keyword evidence="1" id="KW-1133">Transmembrane helix</keyword>
<reference evidence="2 3" key="1">
    <citation type="submission" date="2018-02" db="EMBL/GenBank/DDBJ databases">
        <title>Comparative genomes isolates from brazilian mangrove.</title>
        <authorList>
            <person name="Araujo J.E."/>
            <person name="Taketani R.G."/>
            <person name="Silva M.C.P."/>
            <person name="Loureco M.V."/>
            <person name="Andreote F.D."/>
        </authorList>
    </citation>
    <scope>NUCLEOTIDE SEQUENCE [LARGE SCALE GENOMIC DNA]</scope>
    <source>
        <strain evidence="2 3">Nap-Phe MGV</strain>
    </source>
</reference>
<evidence type="ECO:0000313" key="3">
    <source>
        <dbReference type="Proteomes" id="UP000237819"/>
    </source>
</evidence>
<name>A0A2S8GGS7_9BACT</name>
<feature type="transmembrane region" description="Helical" evidence="1">
    <location>
        <begin position="21"/>
        <end position="38"/>
    </location>
</feature>
<accession>A0A2S8GGS7</accession>
<dbReference type="AlphaFoldDB" id="A0A2S8GGS7"/>
<protein>
    <submittedName>
        <fullName evidence="2">Uncharacterized protein</fullName>
    </submittedName>
</protein>
<keyword evidence="1" id="KW-0812">Transmembrane</keyword>
<sequence length="239" mass="27496">MSNLQRPVRRGSWFQFRLRTFLLLFMAISVWLGFFRTGQQLQDIAAVTSVMEGASNSLGVRDASRYAISADRNVWGMGDRFRIYLPSMEKYQVCIAEIDSLSGEKELSYAAYGIDSGEHIIRIQGPSTSSPQVHIAVDGQPIPSYVLDSRDLVKNKTWYSVQKMEYRRDNYIKPKSHFSGQFPTDRPLVLLEEFCVDGMPSAAGSRELQQSRVIRYVWVWIERQGQDFQRELKQGMSFQ</sequence>
<dbReference type="Proteomes" id="UP000237819">
    <property type="component" value="Unassembled WGS sequence"/>
</dbReference>